<dbReference type="Proteomes" id="UP000626026">
    <property type="component" value="Unassembled WGS sequence"/>
</dbReference>
<accession>A0ABR7RPZ5</accession>
<sequence>MAANGDANIEAFVAQQPHSEAVSQGMPHFAGNQDGQPVIRYSGQAQGNLSAGYPVIVGNQDGQPVIVYR</sequence>
<evidence type="ECO:0000313" key="2">
    <source>
        <dbReference type="EMBL" id="MBC9208132.1"/>
    </source>
</evidence>
<comment type="caution">
    <text evidence="2">The sequence shown here is derived from an EMBL/GenBank/DDBJ whole genome shotgun (WGS) entry which is preliminary data.</text>
</comment>
<name>A0ABR7RPZ5_9PROT</name>
<evidence type="ECO:0000256" key="1">
    <source>
        <dbReference type="SAM" id="MobiDB-lite"/>
    </source>
</evidence>
<evidence type="ECO:0000313" key="3">
    <source>
        <dbReference type="Proteomes" id="UP000626026"/>
    </source>
</evidence>
<proteinExistence type="predicted"/>
<reference evidence="2 3" key="1">
    <citation type="journal article" date="2013" name="Int. J. Syst. Evol. Microbiol.">
        <title>Roseomonas aerophila sp. nov., isolated from air.</title>
        <authorList>
            <person name="Kim S.J."/>
            <person name="Weon H.Y."/>
            <person name="Ahn J.H."/>
            <person name="Hong S.B."/>
            <person name="Seok S.J."/>
            <person name="Whang K.S."/>
            <person name="Kwon S.W."/>
        </authorList>
    </citation>
    <scope>NUCLEOTIDE SEQUENCE [LARGE SCALE GENOMIC DNA]</scope>
    <source>
        <strain evidence="2 3">NBRC 108923</strain>
    </source>
</reference>
<protein>
    <submittedName>
        <fullName evidence="2">Uncharacterized protein</fullName>
    </submittedName>
</protein>
<keyword evidence="3" id="KW-1185">Reference proteome</keyword>
<organism evidence="2 3">
    <name type="scientific">Teichococcus aerophilus</name>
    <dbReference type="NCBI Taxonomy" id="1224513"/>
    <lineage>
        <taxon>Bacteria</taxon>
        <taxon>Pseudomonadati</taxon>
        <taxon>Pseudomonadota</taxon>
        <taxon>Alphaproteobacteria</taxon>
        <taxon>Acetobacterales</taxon>
        <taxon>Roseomonadaceae</taxon>
        <taxon>Roseomonas</taxon>
    </lineage>
</organism>
<dbReference type="EMBL" id="JACTVA010000027">
    <property type="protein sequence ID" value="MBC9208132.1"/>
    <property type="molecule type" value="Genomic_DNA"/>
</dbReference>
<feature type="region of interest" description="Disordered" evidence="1">
    <location>
        <begin position="17"/>
        <end position="40"/>
    </location>
</feature>
<gene>
    <name evidence="2" type="ORF">IBL26_14910</name>
</gene>